<keyword evidence="3" id="KW-1185">Reference proteome</keyword>
<comment type="caution">
    <text evidence="2">The sequence shown here is derived from an EMBL/GenBank/DDBJ whole genome shotgun (WGS) entry which is preliminary data.</text>
</comment>
<dbReference type="Proteomes" id="UP001152622">
    <property type="component" value="Chromosome 3"/>
</dbReference>
<feature type="compositionally biased region" description="Basic residues" evidence="1">
    <location>
        <begin position="79"/>
        <end position="88"/>
    </location>
</feature>
<sequence length="116" mass="12646">MGCWEMNDLVNRVQLSAGRLSMPQLPRSNLAPSAPSQGSAGGRGNRALNSAALLPSAPSPPPWPSFTHELLAITQRASVHPRRMRYRAATRDTPRALKNSFTAPNTHNVQHAESRK</sequence>
<feature type="compositionally biased region" description="Polar residues" evidence="1">
    <location>
        <begin position="26"/>
        <end position="38"/>
    </location>
</feature>
<protein>
    <submittedName>
        <fullName evidence="2">Uncharacterized protein</fullName>
    </submittedName>
</protein>
<proteinExistence type="predicted"/>
<feature type="region of interest" description="Disordered" evidence="1">
    <location>
        <begin position="23"/>
        <end position="65"/>
    </location>
</feature>
<dbReference type="EMBL" id="JAINUF010000003">
    <property type="protein sequence ID" value="KAJ8370750.1"/>
    <property type="molecule type" value="Genomic_DNA"/>
</dbReference>
<organism evidence="2 3">
    <name type="scientific">Synaphobranchus kaupii</name>
    <name type="common">Kaup's arrowtooth eel</name>
    <dbReference type="NCBI Taxonomy" id="118154"/>
    <lineage>
        <taxon>Eukaryota</taxon>
        <taxon>Metazoa</taxon>
        <taxon>Chordata</taxon>
        <taxon>Craniata</taxon>
        <taxon>Vertebrata</taxon>
        <taxon>Euteleostomi</taxon>
        <taxon>Actinopterygii</taxon>
        <taxon>Neopterygii</taxon>
        <taxon>Teleostei</taxon>
        <taxon>Anguilliformes</taxon>
        <taxon>Synaphobranchidae</taxon>
        <taxon>Synaphobranchus</taxon>
    </lineage>
</organism>
<name>A0A9Q1G0M9_SYNKA</name>
<evidence type="ECO:0000313" key="3">
    <source>
        <dbReference type="Proteomes" id="UP001152622"/>
    </source>
</evidence>
<evidence type="ECO:0000313" key="2">
    <source>
        <dbReference type="EMBL" id="KAJ8370750.1"/>
    </source>
</evidence>
<gene>
    <name evidence="2" type="ORF">SKAU_G00107780</name>
</gene>
<dbReference type="AlphaFoldDB" id="A0A9Q1G0M9"/>
<accession>A0A9Q1G0M9</accession>
<feature type="compositionally biased region" description="Polar residues" evidence="1">
    <location>
        <begin position="99"/>
        <end position="109"/>
    </location>
</feature>
<feature type="region of interest" description="Disordered" evidence="1">
    <location>
        <begin position="79"/>
        <end position="116"/>
    </location>
</feature>
<reference evidence="2" key="1">
    <citation type="journal article" date="2023" name="Science">
        <title>Genome structures resolve the early diversification of teleost fishes.</title>
        <authorList>
            <person name="Parey E."/>
            <person name="Louis A."/>
            <person name="Montfort J."/>
            <person name="Bouchez O."/>
            <person name="Roques C."/>
            <person name="Iampietro C."/>
            <person name="Lluch J."/>
            <person name="Castinel A."/>
            <person name="Donnadieu C."/>
            <person name="Desvignes T."/>
            <person name="Floi Bucao C."/>
            <person name="Jouanno E."/>
            <person name="Wen M."/>
            <person name="Mejri S."/>
            <person name="Dirks R."/>
            <person name="Jansen H."/>
            <person name="Henkel C."/>
            <person name="Chen W.J."/>
            <person name="Zahm M."/>
            <person name="Cabau C."/>
            <person name="Klopp C."/>
            <person name="Thompson A.W."/>
            <person name="Robinson-Rechavi M."/>
            <person name="Braasch I."/>
            <person name="Lecointre G."/>
            <person name="Bobe J."/>
            <person name="Postlethwait J.H."/>
            <person name="Berthelot C."/>
            <person name="Roest Crollius H."/>
            <person name="Guiguen Y."/>
        </authorList>
    </citation>
    <scope>NUCLEOTIDE SEQUENCE</scope>
    <source>
        <strain evidence="2">WJC10195</strain>
    </source>
</reference>
<feature type="compositionally biased region" description="Low complexity" evidence="1">
    <location>
        <begin position="47"/>
        <end position="56"/>
    </location>
</feature>
<evidence type="ECO:0000256" key="1">
    <source>
        <dbReference type="SAM" id="MobiDB-lite"/>
    </source>
</evidence>